<feature type="domain" description="ABC transmembrane type-1" evidence="8">
    <location>
        <begin position="96"/>
        <end position="297"/>
    </location>
</feature>
<dbReference type="GO" id="GO:0055085">
    <property type="term" value="P:transmembrane transport"/>
    <property type="evidence" value="ECO:0007669"/>
    <property type="project" value="InterPro"/>
</dbReference>
<sequence length="324" mass="33926">MIALMRWLGQVVITLLVASFLIFAAMYLAPGDPATVLAGGAENASEETLAAIRAEYHLDQPFLVQYVLWLGGVVRGDLGRSFVYGQDVGFLIATRLETTVWLALYAAVLTIAIGVLLGSLSAVRRGPLDSVVSATTAMLAGIPPFVAAVGLIAAFGVGLAWFPVTGAGEGVLGRLHHLTLPAVSLAVVSLATITRVTRQSMVDILVQDHVRVARTRGIPERLVIGRHVLRNAVGPIATMAGMITASLLAGTVVVESVFGLSGVGSLLVNAINTKDFPVTQAVLLCMVLAYVVTTGLTELVQHVADPRLRRARRAGVPRQAGAAA</sequence>
<dbReference type="Pfam" id="PF19300">
    <property type="entry name" value="BPD_transp_1_N"/>
    <property type="match status" value="1"/>
</dbReference>
<evidence type="ECO:0000256" key="5">
    <source>
        <dbReference type="ARBA" id="ARBA00022989"/>
    </source>
</evidence>
<feature type="transmembrane region" description="Helical" evidence="7">
    <location>
        <begin position="100"/>
        <end position="123"/>
    </location>
</feature>
<keyword evidence="5 7" id="KW-1133">Transmembrane helix</keyword>
<gene>
    <name evidence="9" type="ORF">SAMN05216215_106226</name>
</gene>
<evidence type="ECO:0000256" key="7">
    <source>
        <dbReference type="RuleBase" id="RU363032"/>
    </source>
</evidence>
<dbReference type="InterPro" id="IPR000515">
    <property type="entry name" value="MetI-like"/>
</dbReference>
<proteinExistence type="inferred from homology"/>
<evidence type="ECO:0000256" key="1">
    <source>
        <dbReference type="ARBA" id="ARBA00004651"/>
    </source>
</evidence>
<keyword evidence="4 7" id="KW-0812">Transmembrane</keyword>
<dbReference type="SUPFAM" id="SSF161098">
    <property type="entry name" value="MetI-like"/>
    <property type="match status" value="1"/>
</dbReference>
<dbReference type="RefSeq" id="WP_218157644.1">
    <property type="nucleotide sequence ID" value="NZ_FNOK01000062.1"/>
</dbReference>
<name>A0A1H3SAT8_9PSEU</name>
<dbReference type="STRING" id="418495.SAMN05216215_106226"/>
<accession>A0A1H3SAT8</accession>
<dbReference type="AlphaFoldDB" id="A0A1H3SAT8"/>
<comment type="subcellular location">
    <subcellularLocation>
        <location evidence="1 7">Cell membrane</location>
        <topology evidence="1 7">Multi-pass membrane protein</topology>
    </subcellularLocation>
</comment>
<dbReference type="CDD" id="cd06261">
    <property type="entry name" value="TM_PBP2"/>
    <property type="match status" value="1"/>
</dbReference>
<keyword evidence="10" id="KW-1185">Reference proteome</keyword>
<keyword evidence="6 7" id="KW-0472">Membrane</keyword>
<reference evidence="10" key="1">
    <citation type="submission" date="2016-10" db="EMBL/GenBank/DDBJ databases">
        <authorList>
            <person name="Varghese N."/>
            <person name="Submissions S."/>
        </authorList>
    </citation>
    <scope>NUCLEOTIDE SEQUENCE [LARGE SCALE GENOMIC DNA]</scope>
    <source>
        <strain evidence="10">CGMCC 4.3530</strain>
    </source>
</reference>
<evidence type="ECO:0000313" key="9">
    <source>
        <dbReference type="EMBL" id="SDZ35156.1"/>
    </source>
</evidence>
<dbReference type="EMBL" id="FNOK01000062">
    <property type="protein sequence ID" value="SDZ35156.1"/>
    <property type="molecule type" value="Genomic_DNA"/>
</dbReference>
<evidence type="ECO:0000256" key="3">
    <source>
        <dbReference type="ARBA" id="ARBA00022475"/>
    </source>
</evidence>
<dbReference type="PROSITE" id="PS50928">
    <property type="entry name" value="ABC_TM1"/>
    <property type="match status" value="1"/>
</dbReference>
<evidence type="ECO:0000313" key="10">
    <source>
        <dbReference type="Proteomes" id="UP000199529"/>
    </source>
</evidence>
<dbReference type="GO" id="GO:0005886">
    <property type="term" value="C:plasma membrane"/>
    <property type="evidence" value="ECO:0007669"/>
    <property type="project" value="UniProtKB-SubCell"/>
</dbReference>
<evidence type="ECO:0000256" key="6">
    <source>
        <dbReference type="ARBA" id="ARBA00023136"/>
    </source>
</evidence>
<dbReference type="PANTHER" id="PTHR43163:SF3">
    <property type="entry name" value="PEPTIDE ABC TRANSPORTER PERMEASE PROTEIN"/>
    <property type="match status" value="1"/>
</dbReference>
<organism evidence="9 10">
    <name type="scientific">Saccharopolyspora shandongensis</name>
    <dbReference type="NCBI Taxonomy" id="418495"/>
    <lineage>
        <taxon>Bacteria</taxon>
        <taxon>Bacillati</taxon>
        <taxon>Actinomycetota</taxon>
        <taxon>Actinomycetes</taxon>
        <taxon>Pseudonocardiales</taxon>
        <taxon>Pseudonocardiaceae</taxon>
        <taxon>Saccharopolyspora</taxon>
    </lineage>
</organism>
<dbReference type="Gene3D" id="1.10.3720.10">
    <property type="entry name" value="MetI-like"/>
    <property type="match status" value="1"/>
</dbReference>
<feature type="transmembrane region" description="Helical" evidence="7">
    <location>
        <begin position="236"/>
        <end position="258"/>
    </location>
</feature>
<dbReference type="InterPro" id="IPR045621">
    <property type="entry name" value="BPD_transp_1_N"/>
</dbReference>
<feature type="transmembrane region" description="Helical" evidence="7">
    <location>
        <begin position="7"/>
        <end position="29"/>
    </location>
</feature>
<dbReference type="InterPro" id="IPR035906">
    <property type="entry name" value="MetI-like_sf"/>
</dbReference>
<keyword evidence="2 7" id="KW-0813">Transport</keyword>
<comment type="similarity">
    <text evidence="7">Belongs to the binding-protein-dependent transport system permease family.</text>
</comment>
<dbReference type="Pfam" id="PF00528">
    <property type="entry name" value="BPD_transp_1"/>
    <property type="match status" value="1"/>
</dbReference>
<dbReference type="Proteomes" id="UP000199529">
    <property type="component" value="Unassembled WGS sequence"/>
</dbReference>
<keyword evidence="3" id="KW-1003">Cell membrane</keyword>
<protein>
    <submittedName>
        <fullName evidence="9">Peptide/nickel transport system permease protein</fullName>
    </submittedName>
</protein>
<evidence type="ECO:0000259" key="8">
    <source>
        <dbReference type="PROSITE" id="PS50928"/>
    </source>
</evidence>
<feature type="transmembrane region" description="Helical" evidence="7">
    <location>
        <begin position="278"/>
        <end position="300"/>
    </location>
</feature>
<feature type="transmembrane region" description="Helical" evidence="7">
    <location>
        <begin position="174"/>
        <end position="193"/>
    </location>
</feature>
<evidence type="ECO:0000256" key="2">
    <source>
        <dbReference type="ARBA" id="ARBA00022448"/>
    </source>
</evidence>
<evidence type="ECO:0000256" key="4">
    <source>
        <dbReference type="ARBA" id="ARBA00022692"/>
    </source>
</evidence>
<feature type="transmembrane region" description="Helical" evidence="7">
    <location>
        <begin position="135"/>
        <end position="162"/>
    </location>
</feature>
<dbReference type="PANTHER" id="PTHR43163">
    <property type="entry name" value="DIPEPTIDE TRANSPORT SYSTEM PERMEASE PROTEIN DPPB-RELATED"/>
    <property type="match status" value="1"/>
</dbReference>